<reference evidence="2" key="1">
    <citation type="journal article" date="2023" name="Mol. Biol. Evol.">
        <title>Third-Generation Sequencing Reveals the Adaptive Role of the Epigenome in Three Deep-Sea Polychaetes.</title>
        <authorList>
            <person name="Perez M."/>
            <person name="Aroh O."/>
            <person name="Sun Y."/>
            <person name="Lan Y."/>
            <person name="Juniper S.K."/>
            <person name="Young C.R."/>
            <person name="Angers B."/>
            <person name="Qian P.Y."/>
        </authorList>
    </citation>
    <scope>NUCLEOTIDE SEQUENCE</scope>
    <source>
        <strain evidence="2">R07B-5</strain>
    </source>
</reference>
<organism evidence="2 3">
    <name type="scientific">Ridgeia piscesae</name>
    <name type="common">Tubeworm</name>
    <dbReference type="NCBI Taxonomy" id="27915"/>
    <lineage>
        <taxon>Eukaryota</taxon>
        <taxon>Metazoa</taxon>
        <taxon>Spiralia</taxon>
        <taxon>Lophotrochozoa</taxon>
        <taxon>Annelida</taxon>
        <taxon>Polychaeta</taxon>
        <taxon>Sedentaria</taxon>
        <taxon>Canalipalpata</taxon>
        <taxon>Sabellida</taxon>
        <taxon>Siboglinidae</taxon>
        <taxon>Ridgeia</taxon>
    </lineage>
</organism>
<feature type="region of interest" description="Disordered" evidence="1">
    <location>
        <begin position="87"/>
        <end position="118"/>
    </location>
</feature>
<keyword evidence="3" id="KW-1185">Reference proteome</keyword>
<dbReference type="EMBL" id="JAODUO010000737">
    <property type="protein sequence ID" value="KAK2175327.1"/>
    <property type="molecule type" value="Genomic_DNA"/>
</dbReference>
<sequence>MDVAPMLRADGHGSTPEYREEILDNARKRIHGLLDDAFALVATRPPRNQRRNKVTPLSNFPYDLSTPPYGPVRHSRRRSRMFATQYHRSARRHKSRHEMTQAGPGDIPDTATTAATEERHHTPLTITTSSRRGDLESLAWNPYTAGDEVAKLNQPQQRTPLQRPHSAASTGRVPGAPARGRDRPASARQQYSNAAYVDDYDYEPARPIPVTDLSGIYTTDPAPPIVIRTKSIPPADGYSSIAMDARVFSSWSPPVRDQNNRRPKRPKENAVAPTLNGRPTLNERPTSPPHGQTWETSAKAQQPGHAWATPALDSGVRPVYDTGRDEVDVAMDVVRRGAPSQIVSSVRQELQGI</sequence>
<proteinExistence type="predicted"/>
<protein>
    <submittedName>
        <fullName evidence="2">Uncharacterized protein</fullName>
    </submittedName>
</protein>
<feature type="compositionally biased region" description="Polar residues" evidence="1">
    <location>
        <begin position="277"/>
        <end position="300"/>
    </location>
</feature>
<name>A0AAD9NM49_RIDPI</name>
<feature type="region of interest" description="Disordered" evidence="1">
    <location>
        <begin position="211"/>
        <end position="233"/>
    </location>
</feature>
<dbReference type="AlphaFoldDB" id="A0AAD9NM49"/>
<accession>A0AAD9NM49</accession>
<evidence type="ECO:0000313" key="3">
    <source>
        <dbReference type="Proteomes" id="UP001209878"/>
    </source>
</evidence>
<evidence type="ECO:0000256" key="1">
    <source>
        <dbReference type="SAM" id="MobiDB-lite"/>
    </source>
</evidence>
<feature type="region of interest" description="Disordered" evidence="1">
    <location>
        <begin position="251"/>
        <end position="312"/>
    </location>
</feature>
<comment type="caution">
    <text evidence="2">The sequence shown here is derived from an EMBL/GenBank/DDBJ whole genome shotgun (WGS) entry which is preliminary data.</text>
</comment>
<evidence type="ECO:0000313" key="2">
    <source>
        <dbReference type="EMBL" id="KAK2175327.1"/>
    </source>
</evidence>
<dbReference type="Proteomes" id="UP001209878">
    <property type="component" value="Unassembled WGS sequence"/>
</dbReference>
<feature type="region of interest" description="Disordered" evidence="1">
    <location>
        <begin position="152"/>
        <end position="188"/>
    </location>
</feature>
<gene>
    <name evidence="2" type="ORF">NP493_722g02025</name>
</gene>